<dbReference type="Gene3D" id="2.60.420.10">
    <property type="entry name" value="Maltose phosphorylase, domain 3"/>
    <property type="match status" value="1"/>
</dbReference>
<dbReference type="InterPro" id="IPR008902">
    <property type="entry name" value="Rhamnosid_concanavalin"/>
</dbReference>
<feature type="domain" description="Bacterial alpha-L-rhamnosidase N-terminal" evidence="5">
    <location>
        <begin position="57"/>
        <end position="217"/>
    </location>
</feature>
<proteinExistence type="predicted"/>
<accession>A0A1T2X0P7</accession>
<evidence type="ECO:0000313" key="8">
    <source>
        <dbReference type="EMBL" id="OPA73447.1"/>
    </source>
</evidence>
<feature type="domain" description="Alpha-L-rhamnosidase C-terminal" evidence="7">
    <location>
        <begin position="674"/>
        <end position="722"/>
    </location>
</feature>
<keyword evidence="9" id="KW-1185">Reference proteome</keyword>
<protein>
    <recommendedName>
        <fullName evidence="2">alpha-L-rhamnosidase</fullName>
        <ecNumber evidence="2">3.2.1.40</ecNumber>
    </recommendedName>
</protein>
<dbReference type="Pfam" id="PF17389">
    <property type="entry name" value="Bac_rhamnosid6H"/>
    <property type="match status" value="1"/>
</dbReference>
<dbReference type="SUPFAM" id="SSF49785">
    <property type="entry name" value="Galactose-binding domain-like"/>
    <property type="match status" value="1"/>
</dbReference>
<comment type="catalytic activity">
    <reaction evidence="1">
        <text>Hydrolysis of terminal non-reducing alpha-L-rhamnose residues in alpha-L-rhamnosides.</text>
        <dbReference type="EC" id="3.2.1.40"/>
    </reaction>
</comment>
<dbReference type="Pfam" id="PF05592">
    <property type="entry name" value="Bac_rhamnosid"/>
    <property type="match status" value="1"/>
</dbReference>
<dbReference type="EC" id="3.2.1.40" evidence="2"/>
<comment type="caution">
    <text evidence="8">The sequence shown here is derived from an EMBL/GenBank/DDBJ whole genome shotgun (WGS) entry which is preliminary data.</text>
</comment>
<dbReference type="GO" id="GO:0030596">
    <property type="term" value="F:alpha-L-rhamnosidase activity"/>
    <property type="evidence" value="ECO:0007669"/>
    <property type="project" value="UniProtKB-EC"/>
</dbReference>
<evidence type="ECO:0000256" key="1">
    <source>
        <dbReference type="ARBA" id="ARBA00001445"/>
    </source>
</evidence>
<dbReference type="InterPro" id="IPR016007">
    <property type="entry name" value="Alpha_rhamnosid"/>
</dbReference>
<evidence type="ECO:0000256" key="2">
    <source>
        <dbReference type="ARBA" id="ARBA00012652"/>
    </source>
</evidence>
<dbReference type="EMBL" id="MSZX01000017">
    <property type="protein sequence ID" value="OPA73447.1"/>
    <property type="molecule type" value="Genomic_DNA"/>
</dbReference>
<dbReference type="GO" id="GO:0005975">
    <property type="term" value="P:carbohydrate metabolic process"/>
    <property type="evidence" value="ECO:0007669"/>
    <property type="project" value="InterPro"/>
</dbReference>
<dbReference type="Pfam" id="PF08531">
    <property type="entry name" value="Bac_rhamnosid_N"/>
    <property type="match status" value="1"/>
</dbReference>
<dbReference type="SUPFAM" id="SSF48208">
    <property type="entry name" value="Six-hairpin glycosidases"/>
    <property type="match status" value="1"/>
</dbReference>
<dbReference type="AlphaFoldDB" id="A0A1T2X0P7"/>
<keyword evidence="3" id="KW-0378">Hydrolase</keyword>
<dbReference type="InterPro" id="IPR035398">
    <property type="entry name" value="Bac_rhamnosid_C"/>
</dbReference>
<dbReference type="PANTHER" id="PTHR33307">
    <property type="entry name" value="ALPHA-RHAMNOSIDASE (EUROFUNG)"/>
    <property type="match status" value="1"/>
</dbReference>
<dbReference type="OrthoDB" id="9815108at2"/>
<dbReference type="STRING" id="1324314.BVG16_28705"/>
<dbReference type="Pfam" id="PF17390">
    <property type="entry name" value="Bac_rhamnosid_C"/>
    <property type="match status" value="1"/>
</dbReference>
<name>A0A1T2X0P7_9BACL</name>
<dbReference type="InterPro" id="IPR012341">
    <property type="entry name" value="6hp_glycosidase-like_sf"/>
</dbReference>
<reference evidence="8 9" key="1">
    <citation type="submission" date="2017-01" db="EMBL/GenBank/DDBJ databases">
        <title>Genome analysis of Paenibacillus selenitrireducens ES3-24.</title>
        <authorList>
            <person name="Xu D."/>
            <person name="Yao R."/>
            <person name="Zheng S."/>
        </authorList>
    </citation>
    <scope>NUCLEOTIDE SEQUENCE [LARGE SCALE GENOMIC DNA]</scope>
    <source>
        <strain evidence="8 9">ES3-24</strain>
    </source>
</reference>
<evidence type="ECO:0000313" key="9">
    <source>
        <dbReference type="Proteomes" id="UP000190188"/>
    </source>
</evidence>
<sequence length="731" mass="83433">MKKNWSASWIMDKAFEELQPIEPFHKETIVKTLPEHKENLINHHILVRKTFCLNSAHIERAILDITADDYYKLYVNGIFVGQGPAQGPYDHYPYNQYDVAAYLTEGLNVMAVHVYYQGLICRAFNSGDYRQGLIAELSVNGKLTAATDSNWKLHRALEYGNGGIIGYNTQFLENIDNRLKQNGWKEALFDDSEWDHPVVHHYNDHRLFLQPTPPLSVYTIKPSRIISIEGEGFLLDFGKEITGQFTMRAHGSEGQTIEIRCGEELQDSGRVRYELRCNCIYKEIWTLSGQEDELDFYDYKAFRYVEVLAPPSMTLNTDSFAALVRHYPLDEEACLFESSDPMLNEIWSICRNGVKYGSQENYVDCPSREKGQYLGDNTVIAHAHVYLSGDLRLFRKSLYDFSLSARTCPGLMAVAPGHFMQEIADYSLQWPMQLLEYYKQSGDKAFVSEMLPVAAGIIRHFDKYRRNDGLLTQVSDKWNLVDWPEGLRDGYDFQLENPLGPGCHNVINAFYYGAMSVIGELEDILGLIEKTISEERLAAFRNAFLKVFRNEETRLFIDAEGSKHSSLHANALPLLFGLTDEKDQAESIEFLRTKRLNCGVYMAYFVLKALALVGEHEFVYELIRSENLHSWGNMVKEGATACFEAWSKDLKWNTSLCHPWASAPIPLLIEEVIGLKPAAPGWKTVSFQPQIPKSLKQIELEFQIPAGRVNFSYKNGETNLSLPKGVLLIQT</sequence>
<dbReference type="RefSeq" id="WP_078502630.1">
    <property type="nucleotide sequence ID" value="NZ_MSZX01000017.1"/>
</dbReference>
<dbReference type="Gene3D" id="2.60.120.260">
    <property type="entry name" value="Galactose-binding domain-like"/>
    <property type="match status" value="2"/>
</dbReference>
<gene>
    <name evidence="8" type="ORF">BVG16_28705</name>
</gene>
<dbReference type="InterPro" id="IPR013737">
    <property type="entry name" value="Bac_rhamnosid_N"/>
</dbReference>
<organism evidence="8 9">
    <name type="scientific">Paenibacillus selenitireducens</name>
    <dbReference type="NCBI Taxonomy" id="1324314"/>
    <lineage>
        <taxon>Bacteria</taxon>
        <taxon>Bacillati</taxon>
        <taxon>Bacillota</taxon>
        <taxon>Bacilli</taxon>
        <taxon>Bacillales</taxon>
        <taxon>Paenibacillaceae</taxon>
        <taxon>Paenibacillus</taxon>
    </lineage>
</organism>
<evidence type="ECO:0000259" key="6">
    <source>
        <dbReference type="Pfam" id="PF17389"/>
    </source>
</evidence>
<dbReference type="InterPro" id="IPR008928">
    <property type="entry name" value="6-hairpin_glycosidase_sf"/>
</dbReference>
<dbReference type="InterPro" id="IPR035396">
    <property type="entry name" value="Bac_rhamnosid6H"/>
</dbReference>
<dbReference type="Proteomes" id="UP000190188">
    <property type="component" value="Unassembled WGS sequence"/>
</dbReference>
<evidence type="ECO:0000259" key="4">
    <source>
        <dbReference type="Pfam" id="PF05592"/>
    </source>
</evidence>
<evidence type="ECO:0000259" key="5">
    <source>
        <dbReference type="Pfam" id="PF08531"/>
    </source>
</evidence>
<feature type="domain" description="Alpha-L-rhamnosidase concanavalin-like" evidence="4">
    <location>
        <begin position="230"/>
        <end position="324"/>
    </location>
</feature>
<evidence type="ECO:0000259" key="7">
    <source>
        <dbReference type="Pfam" id="PF17390"/>
    </source>
</evidence>
<dbReference type="Gene3D" id="1.50.10.10">
    <property type="match status" value="1"/>
</dbReference>
<dbReference type="PANTHER" id="PTHR33307:SF6">
    <property type="entry name" value="ALPHA-RHAMNOSIDASE (EUROFUNG)-RELATED"/>
    <property type="match status" value="1"/>
</dbReference>
<feature type="domain" description="Alpha-L-rhamnosidase six-hairpin glycosidase" evidence="6">
    <location>
        <begin position="332"/>
        <end position="671"/>
    </location>
</feature>
<evidence type="ECO:0000256" key="3">
    <source>
        <dbReference type="ARBA" id="ARBA00022801"/>
    </source>
</evidence>
<dbReference type="InterPro" id="IPR008979">
    <property type="entry name" value="Galactose-bd-like_sf"/>
</dbReference>